<organism evidence="2 3">
    <name type="scientific">Penstemon smallii</name>
    <dbReference type="NCBI Taxonomy" id="265156"/>
    <lineage>
        <taxon>Eukaryota</taxon>
        <taxon>Viridiplantae</taxon>
        <taxon>Streptophyta</taxon>
        <taxon>Embryophyta</taxon>
        <taxon>Tracheophyta</taxon>
        <taxon>Spermatophyta</taxon>
        <taxon>Magnoliopsida</taxon>
        <taxon>eudicotyledons</taxon>
        <taxon>Gunneridae</taxon>
        <taxon>Pentapetalae</taxon>
        <taxon>asterids</taxon>
        <taxon>lamiids</taxon>
        <taxon>Lamiales</taxon>
        <taxon>Plantaginaceae</taxon>
        <taxon>Cheloneae</taxon>
        <taxon>Penstemon</taxon>
    </lineage>
</organism>
<feature type="compositionally biased region" description="Low complexity" evidence="1">
    <location>
        <begin position="93"/>
        <end position="122"/>
    </location>
</feature>
<gene>
    <name evidence="2" type="ORF">ACJIZ3_025539</name>
</gene>
<name>A0ABD3TY79_9LAMI</name>
<feature type="region of interest" description="Disordered" evidence="1">
    <location>
        <begin position="93"/>
        <end position="129"/>
    </location>
</feature>
<proteinExistence type="predicted"/>
<accession>A0ABD3TY79</accession>
<protein>
    <submittedName>
        <fullName evidence="2">Uncharacterized protein</fullName>
    </submittedName>
</protein>
<dbReference type="Proteomes" id="UP001634393">
    <property type="component" value="Unassembled WGS sequence"/>
</dbReference>
<keyword evidence="3" id="KW-1185">Reference proteome</keyword>
<evidence type="ECO:0000313" key="3">
    <source>
        <dbReference type="Proteomes" id="UP001634393"/>
    </source>
</evidence>
<dbReference type="PANTHER" id="PTHR34191:SF9">
    <property type="entry name" value="F6D8.10"/>
    <property type="match status" value="1"/>
</dbReference>
<comment type="caution">
    <text evidence="2">The sequence shown here is derived from an EMBL/GenBank/DDBJ whole genome shotgun (WGS) entry which is preliminary data.</text>
</comment>
<evidence type="ECO:0000256" key="1">
    <source>
        <dbReference type="SAM" id="MobiDB-lite"/>
    </source>
</evidence>
<evidence type="ECO:0000313" key="2">
    <source>
        <dbReference type="EMBL" id="KAL3840948.1"/>
    </source>
</evidence>
<dbReference type="AlphaFoldDB" id="A0ABD3TY79"/>
<sequence>MASQVPNNTYTSGQGQTQMRRNDILNQPSDIHNQDQGHSFLQETGTQVKHMAQGAADAGIGAAQGAVNIARGAAIGAANMAYGATDAVKHTLGLDSSDTTTTTTTGTTNNATSNTTSLGSTTYPTNPRI</sequence>
<reference evidence="2 3" key="1">
    <citation type="submission" date="2024-12" db="EMBL/GenBank/DDBJ databases">
        <title>The unique morphological basis and parallel evolutionary history of personate flowers in Penstemon.</title>
        <authorList>
            <person name="Depatie T.H."/>
            <person name="Wessinger C.A."/>
        </authorList>
    </citation>
    <scope>NUCLEOTIDE SEQUENCE [LARGE SCALE GENOMIC DNA]</scope>
    <source>
        <strain evidence="2">WTNN_2</strain>
        <tissue evidence="2">Leaf</tissue>
    </source>
</reference>
<dbReference type="PANTHER" id="PTHR34191">
    <property type="entry name" value="LATE EMBRYOGENESIS ABUNDANT PROTEIN (LEA) FAMILY PROTEIN"/>
    <property type="match status" value="1"/>
</dbReference>
<dbReference type="EMBL" id="JBJXBP010000003">
    <property type="protein sequence ID" value="KAL3840948.1"/>
    <property type="molecule type" value="Genomic_DNA"/>
</dbReference>
<dbReference type="InterPro" id="IPR039624">
    <property type="entry name" value="LEA1/2/D7/KIN2"/>
</dbReference>